<dbReference type="EMBL" id="CAJVQC010115807">
    <property type="protein sequence ID" value="CAG8836819.1"/>
    <property type="molecule type" value="Genomic_DNA"/>
</dbReference>
<dbReference type="Proteomes" id="UP000789920">
    <property type="component" value="Unassembled WGS sequence"/>
</dbReference>
<evidence type="ECO:0000313" key="2">
    <source>
        <dbReference type="Proteomes" id="UP000789920"/>
    </source>
</evidence>
<feature type="non-terminal residue" evidence="1">
    <location>
        <position position="1"/>
    </location>
</feature>
<keyword evidence="2" id="KW-1185">Reference proteome</keyword>
<comment type="caution">
    <text evidence="1">The sequence shown here is derived from an EMBL/GenBank/DDBJ whole genome shotgun (WGS) entry which is preliminary data.</text>
</comment>
<feature type="non-terminal residue" evidence="1">
    <location>
        <position position="59"/>
    </location>
</feature>
<accession>A0ACA9SHB4</accession>
<evidence type="ECO:0000313" key="1">
    <source>
        <dbReference type="EMBL" id="CAG8836819.1"/>
    </source>
</evidence>
<sequence length="59" mass="6351">ETDEVNATDMIDSVYIDLLCIDLAYVGLTYIDSVDVDLVKDNIAGAIDVADTKDIVSAK</sequence>
<name>A0ACA9SHB4_9GLOM</name>
<organism evidence="1 2">
    <name type="scientific">Racocetra persica</name>
    <dbReference type="NCBI Taxonomy" id="160502"/>
    <lineage>
        <taxon>Eukaryota</taxon>
        <taxon>Fungi</taxon>
        <taxon>Fungi incertae sedis</taxon>
        <taxon>Mucoromycota</taxon>
        <taxon>Glomeromycotina</taxon>
        <taxon>Glomeromycetes</taxon>
        <taxon>Diversisporales</taxon>
        <taxon>Gigasporaceae</taxon>
        <taxon>Racocetra</taxon>
    </lineage>
</organism>
<protein>
    <submittedName>
        <fullName evidence="1">31945_t:CDS:1</fullName>
    </submittedName>
</protein>
<reference evidence="1" key="1">
    <citation type="submission" date="2021-06" db="EMBL/GenBank/DDBJ databases">
        <authorList>
            <person name="Kallberg Y."/>
            <person name="Tangrot J."/>
            <person name="Rosling A."/>
        </authorList>
    </citation>
    <scope>NUCLEOTIDE SEQUENCE</scope>
    <source>
        <strain evidence="1">MA461A</strain>
    </source>
</reference>
<gene>
    <name evidence="1" type="ORF">RPERSI_LOCUS30066</name>
</gene>
<proteinExistence type="predicted"/>